<feature type="transmembrane region" description="Helical" evidence="4">
    <location>
        <begin position="210"/>
        <end position="230"/>
    </location>
</feature>
<feature type="transmembrane region" description="Helical" evidence="4">
    <location>
        <begin position="296"/>
        <end position="319"/>
    </location>
</feature>
<dbReference type="Pfam" id="PF07690">
    <property type="entry name" value="MFS_1"/>
    <property type="match status" value="1"/>
</dbReference>
<evidence type="ECO:0000259" key="5">
    <source>
        <dbReference type="PROSITE" id="PS50850"/>
    </source>
</evidence>
<feature type="transmembrane region" description="Helical" evidence="4">
    <location>
        <begin position="326"/>
        <end position="352"/>
    </location>
</feature>
<feature type="transmembrane region" description="Helical" evidence="4">
    <location>
        <begin position="242"/>
        <end position="260"/>
    </location>
</feature>
<keyword evidence="3 4" id="KW-0472">Membrane</keyword>
<feature type="transmembrane region" description="Helical" evidence="4">
    <location>
        <begin position="168"/>
        <end position="189"/>
    </location>
</feature>
<sequence>MRTAPPLLAPSAVIIAVAATLGHFFTDAFTTLLGPLGPDLQKIFGLTLTQVAFLSSVMSLTSSVLQPVLGVATERFDRRLMLALGPTLAGVGLCLMPYMPSFALLVALVAISGIGSGILHPSGSAYVSDYSPSHQRGLWASLFSAGGTAGMALGPVLVVVLGLQGLPYMIPVILLIGIGIYFSVPSIHTQKKKATVKEYLSVFKGPVQKLWGMAVLRSLTSIGYNGLLPFLLASRGFGKNEVALSLGVYAIASAIGGIVGGRLSDKYGRVKVLRSSLLGLIPLYILLFYSTPADLWYYPLTFIVGGLTNATIPVGVVAAQEYAPNHVALASSIMMGFSWGVSGLLFTGIGGIADHFGIMPALWVSVFMLIPSMFLVYNLPEPMKLAQKG</sequence>
<keyword evidence="7" id="KW-1185">Reference proteome</keyword>
<keyword evidence="2 4" id="KW-1133">Transmembrane helix</keyword>
<dbReference type="Proteomes" id="UP000321306">
    <property type="component" value="Unassembled WGS sequence"/>
</dbReference>
<name>A0A511MWR5_DEIC1</name>
<feature type="transmembrane region" description="Helical" evidence="4">
    <location>
        <begin position="7"/>
        <end position="26"/>
    </location>
</feature>
<evidence type="ECO:0000313" key="7">
    <source>
        <dbReference type="Proteomes" id="UP000321306"/>
    </source>
</evidence>
<feature type="transmembrane region" description="Helical" evidence="4">
    <location>
        <begin position="139"/>
        <end position="162"/>
    </location>
</feature>
<feature type="transmembrane region" description="Helical" evidence="4">
    <location>
        <begin position="46"/>
        <end position="68"/>
    </location>
</feature>
<feature type="transmembrane region" description="Helical" evidence="4">
    <location>
        <begin position="358"/>
        <end position="379"/>
    </location>
</feature>
<dbReference type="CDD" id="cd17478">
    <property type="entry name" value="MFS_FsR"/>
    <property type="match status" value="1"/>
</dbReference>
<dbReference type="SUPFAM" id="SSF103473">
    <property type="entry name" value="MFS general substrate transporter"/>
    <property type="match status" value="1"/>
</dbReference>
<accession>A0A511MWR5</accession>
<keyword evidence="1 4" id="KW-0812">Transmembrane</keyword>
<dbReference type="PANTHER" id="PTHR43129">
    <property type="entry name" value="FOSMIDOMYCIN RESISTANCE PROTEIN"/>
    <property type="match status" value="1"/>
</dbReference>
<dbReference type="InterPro" id="IPR011701">
    <property type="entry name" value="MFS"/>
</dbReference>
<feature type="transmembrane region" description="Helical" evidence="4">
    <location>
        <begin position="105"/>
        <end position="127"/>
    </location>
</feature>
<dbReference type="GO" id="GO:0005886">
    <property type="term" value="C:plasma membrane"/>
    <property type="evidence" value="ECO:0007669"/>
    <property type="project" value="TreeGrafter"/>
</dbReference>
<dbReference type="OrthoDB" id="58958at2"/>
<evidence type="ECO:0000256" key="1">
    <source>
        <dbReference type="ARBA" id="ARBA00022692"/>
    </source>
</evidence>
<organism evidence="6 7">
    <name type="scientific">Deinococcus cellulosilyticus (strain DSM 18568 / NBRC 106333 / KACC 11606 / 5516J-15)</name>
    <dbReference type="NCBI Taxonomy" id="1223518"/>
    <lineage>
        <taxon>Bacteria</taxon>
        <taxon>Thermotogati</taxon>
        <taxon>Deinococcota</taxon>
        <taxon>Deinococci</taxon>
        <taxon>Deinococcales</taxon>
        <taxon>Deinococcaceae</taxon>
        <taxon>Deinococcus</taxon>
    </lineage>
</organism>
<evidence type="ECO:0000256" key="3">
    <source>
        <dbReference type="ARBA" id="ARBA00023136"/>
    </source>
</evidence>
<reference evidence="6 7" key="1">
    <citation type="submission" date="2019-07" db="EMBL/GenBank/DDBJ databases">
        <title>Whole genome shotgun sequence of Deinococcus cellulosilyticus NBRC 106333.</title>
        <authorList>
            <person name="Hosoyama A."/>
            <person name="Uohara A."/>
            <person name="Ohji S."/>
            <person name="Ichikawa N."/>
        </authorList>
    </citation>
    <scope>NUCLEOTIDE SEQUENCE [LARGE SCALE GENOMIC DNA]</scope>
    <source>
        <strain evidence="6 7">NBRC 106333</strain>
    </source>
</reference>
<evidence type="ECO:0000313" key="6">
    <source>
        <dbReference type="EMBL" id="GEM45025.1"/>
    </source>
</evidence>
<comment type="caution">
    <text evidence="6">The sequence shown here is derived from an EMBL/GenBank/DDBJ whole genome shotgun (WGS) entry which is preliminary data.</text>
</comment>
<feature type="transmembrane region" description="Helical" evidence="4">
    <location>
        <begin position="272"/>
        <end position="290"/>
    </location>
</feature>
<dbReference type="RefSeq" id="WP_146882279.1">
    <property type="nucleotide sequence ID" value="NZ_BJXB01000002.1"/>
</dbReference>
<feature type="transmembrane region" description="Helical" evidence="4">
    <location>
        <begin position="80"/>
        <end position="99"/>
    </location>
</feature>
<gene>
    <name evidence="6" type="ORF">DC3_06600</name>
</gene>
<dbReference type="PROSITE" id="PS50850">
    <property type="entry name" value="MFS"/>
    <property type="match status" value="1"/>
</dbReference>
<dbReference type="Gene3D" id="1.20.1250.20">
    <property type="entry name" value="MFS general substrate transporter like domains"/>
    <property type="match status" value="2"/>
</dbReference>
<dbReference type="GO" id="GO:0022857">
    <property type="term" value="F:transmembrane transporter activity"/>
    <property type="evidence" value="ECO:0007669"/>
    <property type="project" value="InterPro"/>
</dbReference>
<dbReference type="InterPro" id="IPR020846">
    <property type="entry name" value="MFS_dom"/>
</dbReference>
<proteinExistence type="predicted"/>
<dbReference type="EMBL" id="BJXB01000002">
    <property type="protein sequence ID" value="GEM45025.1"/>
    <property type="molecule type" value="Genomic_DNA"/>
</dbReference>
<evidence type="ECO:0000256" key="4">
    <source>
        <dbReference type="SAM" id="Phobius"/>
    </source>
</evidence>
<evidence type="ECO:0000256" key="2">
    <source>
        <dbReference type="ARBA" id="ARBA00022989"/>
    </source>
</evidence>
<dbReference type="PANTHER" id="PTHR43129:SF1">
    <property type="entry name" value="FOSMIDOMYCIN RESISTANCE PROTEIN"/>
    <property type="match status" value="1"/>
</dbReference>
<dbReference type="InterPro" id="IPR036259">
    <property type="entry name" value="MFS_trans_sf"/>
</dbReference>
<protein>
    <submittedName>
        <fullName evidence="6">MFS transporter</fullName>
    </submittedName>
</protein>
<feature type="domain" description="Major facilitator superfamily (MFS) profile" evidence="5">
    <location>
        <begin position="15"/>
        <end position="383"/>
    </location>
</feature>
<dbReference type="AlphaFoldDB" id="A0A511MWR5"/>